<feature type="compositionally biased region" description="Polar residues" evidence="1">
    <location>
        <begin position="15"/>
        <end position="36"/>
    </location>
</feature>
<feature type="compositionally biased region" description="Polar residues" evidence="1">
    <location>
        <begin position="526"/>
        <end position="535"/>
    </location>
</feature>
<protein>
    <submittedName>
        <fullName evidence="2">Uncharacterized protein</fullName>
    </submittedName>
</protein>
<feature type="compositionally biased region" description="Polar residues" evidence="1">
    <location>
        <begin position="59"/>
        <end position="76"/>
    </location>
</feature>
<evidence type="ECO:0000313" key="3">
    <source>
        <dbReference type="Proteomes" id="UP000018144"/>
    </source>
</evidence>
<keyword evidence="3" id="KW-1185">Reference proteome</keyword>
<reference evidence="2 3" key="1">
    <citation type="journal article" date="2013" name="PLoS Genet.">
        <title>The genome and development-dependent transcriptomes of Pyronema confluens: a window into fungal evolution.</title>
        <authorList>
            <person name="Traeger S."/>
            <person name="Altegoer F."/>
            <person name="Freitag M."/>
            <person name="Gabaldon T."/>
            <person name="Kempken F."/>
            <person name="Kumar A."/>
            <person name="Marcet-Houben M."/>
            <person name="Poggeler S."/>
            <person name="Stajich J.E."/>
            <person name="Nowrousian M."/>
        </authorList>
    </citation>
    <scope>NUCLEOTIDE SEQUENCE [LARGE SCALE GENOMIC DNA]</scope>
    <source>
        <strain evidence="3">CBS 100304</strain>
        <tissue evidence="2">Vegetative mycelium</tissue>
    </source>
</reference>
<accession>U4L4I3</accession>
<dbReference type="EMBL" id="HF935221">
    <property type="protein sequence ID" value="CCX04935.1"/>
    <property type="molecule type" value="Genomic_DNA"/>
</dbReference>
<feature type="region of interest" description="Disordered" evidence="1">
    <location>
        <begin position="515"/>
        <end position="535"/>
    </location>
</feature>
<dbReference type="AlphaFoldDB" id="U4L4I3"/>
<gene>
    <name evidence="2" type="ORF">PCON_04075</name>
</gene>
<sequence>MKKQLHDLADKHQENVSVSGSHFGSPLSTGNRSPTENGVHRSSIPQPPVDDIGRRGGISFSTPSNNSRVVTPTGPTAMTFHGPPGIPTRPASQIQQNRTALGYSYESLDGTPAVKPVSKVHLPSQLPPQGPKSYMAQRYSAPDLKVVEMSAPKKNSPLPASWQFVPEDIYEGSELKAKDNERIYKMMNRNSVLHRLETLQLAATSNETAVGFPSTVRLETFPHHSLATQPSHAITDNKNHYGLPCLNGGGTLLGSKNPTFEDLRNHHSIAFDSEVSTLIDLHTAGKFGGTELTHDDIQKYYALLAAGETAGLYDLFRAGKVGPEMLSLEDLPEDIKYAFILRTMPAPDVLHTRLDIAPPPGLSPTPQAFDGRTRVKVYSEAEIALLREQTHTREKGIEVGAGALPNPSLLPYAVSSVPKDQQMKEIFNRVFENIRGFKFVNRKYEPGRMVPPYVPKTQPPADPHWRNYHEEEALLKSYIMNPDDRAKQIGETEDRAALPAARNVNGRYEASRLELSVEPRRHGQGMNPQECFSTK</sequence>
<feature type="compositionally biased region" description="Basic and acidic residues" evidence="1">
    <location>
        <begin position="1"/>
        <end position="14"/>
    </location>
</feature>
<dbReference type="OrthoDB" id="5430999at2759"/>
<proteinExistence type="predicted"/>
<feature type="region of interest" description="Disordered" evidence="1">
    <location>
        <begin position="1"/>
        <end position="93"/>
    </location>
</feature>
<evidence type="ECO:0000313" key="2">
    <source>
        <dbReference type="EMBL" id="CCX04935.1"/>
    </source>
</evidence>
<evidence type="ECO:0000256" key="1">
    <source>
        <dbReference type="SAM" id="MobiDB-lite"/>
    </source>
</evidence>
<dbReference type="Proteomes" id="UP000018144">
    <property type="component" value="Unassembled WGS sequence"/>
</dbReference>
<organism evidence="2 3">
    <name type="scientific">Pyronema omphalodes (strain CBS 100304)</name>
    <name type="common">Pyronema confluens</name>
    <dbReference type="NCBI Taxonomy" id="1076935"/>
    <lineage>
        <taxon>Eukaryota</taxon>
        <taxon>Fungi</taxon>
        <taxon>Dikarya</taxon>
        <taxon>Ascomycota</taxon>
        <taxon>Pezizomycotina</taxon>
        <taxon>Pezizomycetes</taxon>
        <taxon>Pezizales</taxon>
        <taxon>Pyronemataceae</taxon>
        <taxon>Pyronema</taxon>
    </lineage>
</organism>
<name>U4L4I3_PYROM</name>